<sequence>MVDVVWAVSMAVCGLVILTLTVYFHQKNQAELAAEEAERKKKHAAAVAATMGGAEAGRGGGKQLHLSAEQIERDLDRLCLLFSISTEPARKRGSRSHPQKHQNQPRLPPRRSRNQPRLPPRRSQNQPRLPPRGPKTPPAPKPETTPSCPQREASASPGRRAPRRVSTSNQRLSKQYRRLSKPQDRPALLPNWHRISREDSPPGEVNERSLTDRPAVTADPENEPDSNTGRVTERPHRNSAGETSHTLLSLL</sequence>
<evidence type="ECO:0000256" key="1">
    <source>
        <dbReference type="SAM" id="MobiDB-lite"/>
    </source>
</evidence>
<keyword evidence="4" id="KW-1185">Reference proteome</keyword>
<evidence type="ECO:0000313" key="3">
    <source>
        <dbReference type="EMBL" id="KAG5831908.1"/>
    </source>
</evidence>
<feature type="compositionally biased region" description="Basic and acidic residues" evidence="1">
    <location>
        <begin position="195"/>
        <end position="211"/>
    </location>
</feature>
<protein>
    <submittedName>
        <fullName evidence="3">Uncharacterized protein</fullName>
    </submittedName>
</protein>
<dbReference type="AlphaFoldDB" id="A0A9D3LSI3"/>
<proteinExistence type="predicted"/>
<feature type="compositionally biased region" description="Polar residues" evidence="1">
    <location>
        <begin position="240"/>
        <end position="251"/>
    </location>
</feature>
<keyword evidence="2" id="KW-0472">Membrane</keyword>
<feature type="transmembrane region" description="Helical" evidence="2">
    <location>
        <begin position="6"/>
        <end position="24"/>
    </location>
</feature>
<feature type="compositionally biased region" description="Low complexity" evidence="1">
    <location>
        <begin position="144"/>
        <end position="159"/>
    </location>
</feature>
<feature type="compositionally biased region" description="Pro residues" evidence="1">
    <location>
        <begin position="128"/>
        <end position="143"/>
    </location>
</feature>
<gene>
    <name evidence="3" type="ORF">ANANG_G00285390</name>
</gene>
<evidence type="ECO:0000313" key="4">
    <source>
        <dbReference type="Proteomes" id="UP001044222"/>
    </source>
</evidence>
<feature type="region of interest" description="Disordered" evidence="1">
    <location>
        <begin position="88"/>
        <end position="251"/>
    </location>
</feature>
<organism evidence="3 4">
    <name type="scientific">Anguilla anguilla</name>
    <name type="common">European freshwater eel</name>
    <name type="synonym">Muraena anguilla</name>
    <dbReference type="NCBI Taxonomy" id="7936"/>
    <lineage>
        <taxon>Eukaryota</taxon>
        <taxon>Metazoa</taxon>
        <taxon>Chordata</taxon>
        <taxon>Craniata</taxon>
        <taxon>Vertebrata</taxon>
        <taxon>Euteleostomi</taxon>
        <taxon>Actinopterygii</taxon>
        <taxon>Neopterygii</taxon>
        <taxon>Teleostei</taxon>
        <taxon>Anguilliformes</taxon>
        <taxon>Anguillidae</taxon>
        <taxon>Anguilla</taxon>
    </lineage>
</organism>
<evidence type="ECO:0000256" key="2">
    <source>
        <dbReference type="SAM" id="Phobius"/>
    </source>
</evidence>
<feature type="compositionally biased region" description="Basic residues" evidence="1">
    <location>
        <begin position="91"/>
        <end position="100"/>
    </location>
</feature>
<keyword evidence="2" id="KW-0812">Transmembrane</keyword>
<dbReference type="EMBL" id="JAFIRN010000017">
    <property type="protein sequence ID" value="KAG5831908.1"/>
    <property type="molecule type" value="Genomic_DNA"/>
</dbReference>
<reference evidence="3" key="1">
    <citation type="submission" date="2021-01" db="EMBL/GenBank/DDBJ databases">
        <title>A chromosome-scale assembly of European eel, Anguilla anguilla.</title>
        <authorList>
            <person name="Henkel C."/>
            <person name="Jong-Raadsen S.A."/>
            <person name="Dufour S."/>
            <person name="Weltzien F.-A."/>
            <person name="Palstra A.P."/>
            <person name="Pelster B."/>
            <person name="Spaink H.P."/>
            <person name="Van Den Thillart G.E."/>
            <person name="Jansen H."/>
            <person name="Zahm M."/>
            <person name="Klopp C."/>
            <person name="Cedric C."/>
            <person name="Louis A."/>
            <person name="Berthelot C."/>
            <person name="Parey E."/>
            <person name="Roest Crollius H."/>
            <person name="Montfort J."/>
            <person name="Robinson-Rechavi M."/>
            <person name="Bucao C."/>
            <person name="Bouchez O."/>
            <person name="Gislard M."/>
            <person name="Lluch J."/>
            <person name="Milhes M."/>
            <person name="Lampietro C."/>
            <person name="Lopez Roques C."/>
            <person name="Donnadieu C."/>
            <person name="Braasch I."/>
            <person name="Desvignes T."/>
            <person name="Postlethwait J."/>
            <person name="Bobe J."/>
            <person name="Guiguen Y."/>
            <person name="Dirks R."/>
        </authorList>
    </citation>
    <scope>NUCLEOTIDE SEQUENCE</scope>
    <source>
        <strain evidence="3">Tag_6206</strain>
        <tissue evidence="3">Liver</tissue>
    </source>
</reference>
<keyword evidence="2" id="KW-1133">Transmembrane helix</keyword>
<accession>A0A9D3LSI3</accession>
<dbReference type="Proteomes" id="UP001044222">
    <property type="component" value="Chromosome 17"/>
</dbReference>
<comment type="caution">
    <text evidence="3">The sequence shown here is derived from an EMBL/GenBank/DDBJ whole genome shotgun (WGS) entry which is preliminary data.</text>
</comment>
<name>A0A9D3LSI3_ANGAN</name>